<evidence type="ECO:0000256" key="1">
    <source>
        <dbReference type="SAM" id="MobiDB-lite"/>
    </source>
</evidence>
<accession>A0A1S2Z5I9</accession>
<dbReference type="RefSeq" id="XP_004515443.1">
    <property type="nucleotide sequence ID" value="XM_004515386.3"/>
</dbReference>
<feature type="compositionally biased region" description="Basic and acidic residues" evidence="1">
    <location>
        <begin position="114"/>
        <end position="135"/>
    </location>
</feature>
<reference evidence="4" key="1">
    <citation type="submission" date="2025-08" db="UniProtKB">
        <authorList>
            <consortium name="RefSeq"/>
        </authorList>
    </citation>
    <scope>IDENTIFICATION</scope>
    <source>
        <tissue evidence="4">Etiolated seedlings</tissue>
    </source>
</reference>
<dbReference type="Proteomes" id="UP000087171">
    <property type="component" value="Unplaced"/>
</dbReference>
<dbReference type="PANTHER" id="PTHR34566:SF2">
    <property type="entry name" value="ALTERED INHERITANCE OF MITOCHONDRIA PROTEIN"/>
    <property type="match status" value="1"/>
</dbReference>
<dbReference type="InterPro" id="IPR058517">
    <property type="entry name" value="DUF8204"/>
</dbReference>
<proteinExistence type="predicted"/>
<sequence>MEASKGKSHPPNKNERKLKSCKGWLYYSSIRNSNSKNNPTCFGISQTFHQFPSHIVGKADLDKSKLRTNLSNFNYTCLGYSIYLDNKNISANSHKQVSKFPICVAGLEMLINEKPPESPVDHDPAPAYKSEENEHTSTPQPQSSKPQHFKGENFFNRFIRNASIVASGVAKNLNRVGNYVKDTVDDTLNPERKRPK</sequence>
<feature type="compositionally biased region" description="Polar residues" evidence="1">
    <location>
        <begin position="136"/>
        <end position="146"/>
    </location>
</feature>
<dbReference type="GeneID" id="101503051"/>
<evidence type="ECO:0000313" key="4">
    <source>
        <dbReference type="RefSeq" id="XP_004515443.1"/>
    </source>
</evidence>
<evidence type="ECO:0000259" key="2">
    <source>
        <dbReference type="Pfam" id="PF26631"/>
    </source>
</evidence>
<protein>
    <submittedName>
        <fullName evidence="4">Uncharacterized protein LOC101503051</fullName>
    </submittedName>
</protein>
<organism evidence="3 4">
    <name type="scientific">Cicer arietinum</name>
    <name type="common">Chickpea</name>
    <name type="synonym">Garbanzo</name>
    <dbReference type="NCBI Taxonomy" id="3827"/>
    <lineage>
        <taxon>Eukaryota</taxon>
        <taxon>Viridiplantae</taxon>
        <taxon>Streptophyta</taxon>
        <taxon>Embryophyta</taxon>
        <taxon>Tracheophyta</taxon>
        <taxon>Spermatophyta</taxon>
        <taxon>Magnoliopsida</taxon>
        <taxon>eudicotyledons</taxon>
        <taxon>Gunneridae</taxon>
        <taxon>Pentapetalae</taxon>
        <taxon>rosids</taxon>
        <taxon>fabids</taxon>
        <taxon>Fabales</taxon>
        <taxon>Fabaceae</taxon>
        <taxon>Papilionoideae</taxon>
        <taxon>50 kb inversion clade</taxon>
        <taxon>NPAAA clade</taxon>
        <taxon>Hologalegina</taxon>
        <taxon>IRL clade</taxon>
        <taxon>Cicereae</taxon>
        <taxon>Cicer</taxon>
    </lineage>
</organism>
<feature type="region of interest" description="Disordered" evidence="1">
    <location>
        <begin position="114"/>
        <end position="151"/>
    </location>
</feature>
<keyword evidence="3" id="KW-1185">Reference proteome</keyword>
<dbReference type="KEGG" id="cam:101503051"/>
<name>A0A1S2Z5I9_CICAR</name>
<dbReference type="eggNOG" id="ENOG502RY6N">
    <property type="taxonomic scope" value="Eukaryota"/>
</dbReference>
<dbReference type="AlphaFoldDB" id="A0A1S2Z5I9"/>
<dbReference type="PANTHER" id="PTHR34566">
    <property type="entry name" value="ALTERED INHERITANCE OF MITOCHONDRIA PROTEIN"/>
    <property type="match status" value="1"/>
</dbReference>
<dbReference type="STRING" id="3827.A0A1S2Z5I9"/>
<evidence type="ECO:0000313" key="3">
    <source>
        <dbReference type="Proteomes" id="UP000087171"/>
    </source>
</evidence>
<dbReference type="PaxDb" id="3827-XP_004515443.1"/>
<dbReference type="OrthoDB" id="510712at2759"/>
<dbReference type="Pfam" id="PF26631">
    <property type="entry name" value="DUF8204"/>
    <property type="match status" value="1"/>
</dbReference>
<gene>
    <name evidence="4" type="primary">LOC101503051</name>
</gene>
<feature type="domain" description="DUF8204" evidence="2">
    <location>
        <begin position="17"/>
        <end position="110"/>
    </location>
</feature>